<evidence type="ECO:0000313" key="9">
    <source>
        <dbReference type="Proteomes" id="UP000474757"/>
    </source>
</evidence>
<keyword evidence="5 7" id="KW-1133">Transmembrane helix</keyword>
<evidence type="ECO:0000313" key="8">
    <source>
        <dbReference type="EMBL" id="NDV00817.1"/>
    </source>
</evidence>
<keyword evidence="9" id="KW-1185">Reference proteome</keyword>
<dbReference type="InterPro" id="IPR002528">
    <property type="entry name" value="MATE_fam"/>
</dbReference>
<evidence type="ECO:0000256" key="4">
    <source>
        <dbReference type="ARBA" id="ARBA00022692"/>
    </source>
</evidence>
<feature type="transmembrane region" description="Helical" evidence="7">
    <location>
        <begin position="233"/>
        <end position="258"/>
    </location>
</feature>
<organism evidence="8 9">
    <name type="scientific">Pseudoroseicyclus tamaricis</name>
    <dbReference type="NCBI Taxonomy" id="2705421"/>
    <lineage>
        <taxon>Bacteria</taxon>
        <taxon>Pseudomonadati</taxon>
        <taxon>Pseudomonadota</taxon>
        <taxon>Alphaproteobacteria</taxon>
        <taxon>Rhodobacterales</taxon>
        <taxon>Paracoccaceae</taxon>
        <taxon>Pseudoroseicyclus</taxon>
    </lineage>
</organism>
<dbReference type="PANTHER" id="PTHR43823">
    <property type="entry name" value="SPORULATION PROTEIN YKVU"/>
    <property type="match status" value="1"/>
</dbReference>
<feature type="transmembrane region" description="Helical" evidence="7">
    <location>
        <begin position="61"/>
        <end position="84"/>
    </location>
</feature>
<comment type="caution">
    <text evidence="8">The sequence shown here is derived from an EMBL/GenBank/DDBJ whole genome shotgun (WGS) entry which is preliminary data.</text>
</comment>
<keyword evidence="2" id="KW-0813">Transport</keyword>
<feature type="transmembrane region" description="Helical" evidence="7">
    <location>
        <begin position="105"/>
        <end position="125"/>
    </location>
</feature>
<dbReference type="GO" id="GO:0005886">
    <property type="term" value="C:plasma membrane"/>
    <property type="evidence" value="ECO:0007669"/>
    <property type="project" value="UniProtKB-SubCell"/>
</dbReference>
<evidence type="ECO:0000256" key="7">
    <source>
        <dbReference type="SAM" id="Phobius"/>
    </source>
</evidence>
<dbReference type="Proteomes" id="UP000474757">
    <property type="component" value="Unassembled WGS sequence"/>
</dbReference>
<reference evidence="8 9" key="1">
    <citation type="submission" date="2020-02" db="EMBL/GenBank/DDBJ databases">
        <title>Pseudoroseicyclus tamarix, sp. nov., isolated from offshore sediment of a Tamarix chinensis forest.</title>
        <authorList>
            <person name="Gai Y."/>
        </authorList>
    </citation>
    <scope>NUCLEOTIDE SEQUENCE [LARGE SCALE GENOMIC DNA]</scope>
    <source>
        <strain evidence="8 9">CLL3-39</strain>
    </source>
</reference>
<evidence type="ECO:0000256" key="2">
    <source>
        <dbReference type="ARBA" id="ARBA00022448"/>
    </source>
</evidence>
<feature type="transmembrane region" description="Helical" evidence="7">
    <location>
        <begin position="309"/>
        <end position="332"/>
    </location>
</feature>
<sequence length="437" mass="43710">MSGPIPSTEDPFLDRPVGRVFLTTAVPMAAVLTLSGLHGVIDAAILGRVVGAEAVAAVAMVFPAAMVAVALSTLAGAGAASLMGRALGGGDVRQSRAVFAAAQTLALALGVVAAGLLILGGAALLPHDPIGRMAWDYLWITSVGLPVQLLGAAWGDAARTEGRAGAVAGIMLAATAANGTLDLWFVAGLGWGVAGSAVATVAAQALALVLAIRVRGCARPAGARAVLALAPRIVALGLPVSLSFVGMALVSAVVLAVIGGTAEPLAAYGVVNRLLALAFLPAMAIGLAVQTVAGRNAGAGRQDRVRAALHIALLAALGWGLMVEAAVQLAPVPLVRLFVAEPAVVAEAVRQLRLTVAAWSLVPPVLAAAMWLQAQGRAAEAAVLTLARPFLVLPMGIVAFASVVGPEAIWLAWPAASLLLAGLAFLVVSRRPALVPA</sequence>
<evidence type="ECO:0000256" key="1">
    <source>
        <dbReference type="ARBA" id="ARBA00004429"/>
    </source>
</evidence>
<feature type="transmembrane region" description="Helical" evidence="7">
    <location>
        <begin position="270"/>
        <end position="289"/>
    </location>
</feature>
<feature type="transmembrane region" description="Helical" evidence="7">
    <location>
        <begin position="193"/>
        <end position="212"/>
    </location>
</feature>
<dbReference type="GO" id="GO:0015297">
    <property type="term" value="F:antiporter activity"/>
    <property type="evidence" value="ECO:0007669"/>
    <property type="project" value="InterPro"/>
</dbReference>
<keyword evidence="6 7" id="KW-0472">Membrane</keyword>
<name>A0A6B2JQ58_9RHOB</name>
<dbReference type="RefSeq" id="WP_163891665.1">
    <property type="nucleotide sequence ID" value="NZ_JAAFYS010000002.1"/>
</dbReference>
<comment type="subcellular location">
    <subcellularLocation>
        <location evidence="1">Cell inner membrane</location>
        <topology evidence="1">Multi-pass membrane protein</topology>
    </subcellularLocation>
</comment>
<evidence type="ECO:0000256" key="5">
    <source>
        <dbReference type="ARBA" id="ARBA00022989"/>
    </source>
</evidence>
<dbReference type="InterPro" id="IPR048279">
    <property type="entry name" value="MdtK-like"/>
</dbReference>
<dbReference type="InterPro" id="IPR051327">
    <property type="entry name" value="MATE_MepA_subfamily"/>
</dbReference>
<accession>A0A6B2JQ58</accession>
<evidence type="ECO:0000256" key="3">
    <source>
        <dbReference type="ARBA" id="ARBA00022475"/>
    </source>
</evidence>
<proteinExistence type="predicted"/>
<dbReference type="EMBL" id="JAAGAB010000002">
    <property type="protein sequence ID" value="NDV00817.1"/>
    <property type="molecule type" value="Genomic_DNA"/>
</dbReference>
<feature type="transmembrane region" description="Helical" evidence="7">
    <location>
        <begin position="166"/>
        <end position="187"/>
    </location>
</feature>
<dbReference type="PANTHER" id="PTHR43823:SF3">
    <property type="entry name" value="MULTIDRUG EXPORT PROTEIN MEPA"/>
    <property type="match status" value="1"/>
</dbReference>
<keyword evidence="4 7" id="KW-0812">Transmembrane</keyword>
<dbReference type="GO" id="GO:0042910">
    <property type="term" value="F:xenobiotic transmembrane transporter activity"/>
    <property type="evidence" value="ECO:0007669"/>
    <property type="project" value="InterPro"/>
</dbReference>
<feature type="transmembrane region" description="Helical" evidence="7">
    <location>
        <begin position="137"/>
        <end position="154"/>
    </location>
</feature>
<dbReference type="AlphaFoldDB" id="A0A6B2JQ58"/>
<feature type="transmembrane region" description="Helical" evidence="7">
    <location>
        <begin position="384"/>
        <end position="404"/>
    </location>
</feature>
<feature type="transmembrane region" description="Helical" evidence="7">
    <location>
        <begin position="410"/>
        <end position="428"/>
    </location>
</feature>
<evidence type="ECO:0000256" key="6">
    <source>
        <dbReference type="ARBA" id="ARBA00023136"/>
    </source>
</evidence>
<keyword evidence="3" id="KW-1003">Cell membrane</keyword>
<feature type="transmembrane region" description="Helical" evidence="7">
    <location>
        <begin position="20"/>
        <end position="41"/>
    </location>
</feature>
<gene>
    <name evidence="8" type="ORF">GZA08_07525</name>
</gene>
<feature type="transmembrane region" description="Helical" evidence="7">
    <location>
        <begin position="352"/>
        <end position="372"/>
    </location>
</feature>
<dbReference type="PIRSF" id="PIRSF006603">
    <property type="entry name" value="DinF"/>
    <property type="match status" value="1"/>
</dbReference>
<dbReference type="Pfam" id="PF01554">
    <property type="entry name" value="MatE"/>
    <property type="match status" value="2"/>
</dbReference>
<protein>
    <submittedName>
        <fullName evidence="8">MATE family efflux transporter</fullName>
    </submittedName>
</protein>